<dbReference type="PROSITE" id="PS50112">
    <property type="entry name" value="PAS"/>
    <property type="match status" value="1"/>
</dbReference>
<dbReference type="Gene3D" id="1.10.287.950">
    <property type="entry name" value="Methyl-accepting chemotaxis protein"/>
    <property type="match status" value="1"/>
</dbReference>
<evidence type="ECO:0000256" key="9">
    <source>
        <dbReference type="ARBA" id="ARBA00023224"/>
    </source>
</evidence>
<feature type="transmembrane region" description="Helical" evidence="13">
    <location>
        <begin position="153"/>
        <end position="169"/>
    </location>
</feature>
<keyword evidence="7 13" id="KW-1133">Transmembrane helix</keyword>
<evidence type="ECO:0000256" key="4">
    <source>
        <dbReference type="ARBA" id="ARBA00022500"/>
    </source>
</evidence>
<evidence type="ECO:0000259" key="14">
    <source>
        <dbReference type="PROSITE" id="PS50111"/>
    </source>
</evidence>
<dbReference type="SUPFAM" id="SSF55785">
    <property type="entry name" value="PYP-like sensor domain (PAS domain)"/>
    <property type="match status" value="1"/>
</dbReference>
<comment type="subcellular location">
    <subcellularLocation>
        <location evidence="1">Cell inner membrane</location>
        <topology evidence="1">Multi-pass membrane protein</topology>
    </subcellularLocation>
</comment>
<keyword evidence="6 13" id="KW-0812">Transmembrane</keyword>
<evidence type="ECO:0000313" key="17">
    <source>
        <dbReference type="Proteomes" id="UP000199058"/>
    </source>
</evidence>
<evidence type="ECO:0000256" key="10">
    <source>
        <dbReference type="ARBA" id="ARBA00029447"/>
    </source>
</evidence>
<dbReference type="SUPFAM" id="SSF58104">
    <property type="entry name" value="Methyl-accepting chemotaxis protein (MCP) signaling domain"/>
    <property type="match status" value="1"/>
</dbReference>
<dbReference type="STRING" id="1122252.SAMN05660443_1088"/>
<evidence type="ECO:0000256" key="11">
    <source>
        <dbReference type="PROSITE-ProRule" id="PRU00284"/>
    </source>
</evidence>
<evidence type="ECO:0000256" key="5">
    <source>
        <dbReference type="ARBA" id="ARBA00022519"/>
    </source>
</evidence>
<keyword evidence="2" id="KW-1003">Cell membrane</keyword>
<dbReference type="PANTHER" id="PTHR32089:SF112">
    <property type="entry name" value="LYSOZYME-LIKE PROTEIN-RELATED"/>
    <property type="match status" value="1"/>
</dbReference>
<evidence type="ECO:0000259" key="15">
    <source>
        <dbReference type="PROSITE" id="PS50112"/>
    </source>
</evidence>
<keyword evidence="9 11" id="KW-0807">Transducer</keyword>
<protein>
    <submittedName>
        <fullName evidence="16">Methyl-accepting chemotaxis sensory transducer with Pas/Pac sensor</fullName>
    </submittedName>
</protein>
<dbReference type="OrthoDB" id="5675566at2"/>
<dbReference type="PANTHER" id="PTHR32089">
    <property type="entry name" value="METHYL-ACCEPTING CHEMOTAXIS PROTEIN MCPB"/>
    <property type="match status" value="1"/>
</dbReference>
<dbReference type="GO" id="GO:0052131">
    <property type="term" value="P:positive aerotaxis"/>
    <property type="evidence" value="ECO:0007669"/>
    <property type="project" value="UniProtKB-ARBA"/>
</dbReference>
<evidence type="ECO:0000256" key="6">
    <source>
        <dbReference type="ARBA" id="ARBA00022692"/>
    </source>
</evidence>
<evidence type="ECO:0000256" key="13">
    <source>
        <dbReference type="SAM" id="Phobius"/>
    </source>
</evidence>
<dbReference type="RefSeq" id="WP_091960357.1">
    <property type="nucleotide sequence ID" value="NZ_FOLH01000002.1"/>
</dbReference>
<dbReference type="CDD" id="cd11386">
    <property type="entry name" value="MCP_signal"/>
    <property type="match status" value="1"/>
</dbReference>
<dbReference type="FunFam" id="1.10.287.950:FF:000001">
    <property type="entry name" value="Methyl-accepting chemotaxis sensory transducer"/>
    <property type="match status" value="1"/>
</dbReference>
<keyword evidence="8 13" id="KW-0472">Membrane</keyword>
<evidence type="ECO:0000256" key="12">
    <source>
        <dbReference type="SAM" id="Coils"/>
    </source>
</evidence>
<dbReference type="GO" id="GO:0005886">
    <property type="term" value="C:plasma membrane"/>
    <property type="evidence" value="ECO:0007669"/>
    <property type="project" value="UniProtKB-SubCell"/>
</dbReference>
<accession>A0A1I1FLI7</accession>
<evidence type="ECO:0000256" key="3">
    <source>
        <dbReference type="ARBA" id="ARBA00022481"/>
    </source>
</evidence>
<dbReference type="InterPro" id="IPR004089">
    <property type="entry name" value="MCPsignal_dom"/>
</dbReference>
<dbReference type="Pfam" id="PF08447">
    <property type="entry name" value="PAS_3"/>
    <property type="match status" value="1"/>
</dbReference>
<organism evidence="16 17">
    <name type="scientific">Marinospirillum celere</name>
    <dbReference type="NCBI Taxonomy" id="1122252"/>
    <lineage>
        <taxon>Bacteria</taxon>
        <taxon>Pseudomonadati</taxon>
        <taxon>Pseudomonadota</taxon>
        <taxon>Gammaproteobacteria</taxon>
        <taxon>Oceanospirillales</taxon>
        <taxon>Oceanospirillaceae</taxon>
        <taxon>Marinospirillum</taxon>
    </lineage>
</organism>
<dbReference type="Pfam" id="PF00015">
    <property type="entry name" value="MCPsignal"/>
    <property type="match status" value="1"/>
</dbReference>
<dbReference type="FunFam" id="3.30.450.20:FF:000046">
    <property type="entry name" value="Aerotaxis sensor receptor"/>
    <property type="match status" value="1"/>
</dbReference>
<dbReference type="Proteomes" id="UP000199058">
    <property type="component" value="Unassembled WGS sequence"/>
</dbReference>
<dbReference type="InterPro" id="IPR013655">
    <property type="entry name" value="PAS_fold_3"/>
</dbReference>
<reference evidence="16 17" key="1">
    <citation type="submission" date="2016-10" db="EMBL/GenBank/DDBJ databases">
        <authorList>
            <person name="de Groot N.N."/>
        </authorList>
    </citation>
    <scope>NUCLEOTIDE SEQUENCE [LARGE SCALE GENOMIC DNA]</scope>
    <source>
        <strain evidence="16 17">DSM 18438</strain>
    </source>
</reference>
<keyword evidence="4" id="KW-0145">Chemotaxis</keyword>
<evidence type="ECO:0000256" key="8">
    <source>
        <dbReference type="ARBA" id="ARBA00023136"/>
    </source>
</evidence>
<keyword evidence="3" id="KW-0488">Methylation</keyword>
<keyword evidence="5" id="KW-0997">Cell inner membrane</keyword>
<evidence type="ECO:0000313" key="16">
    <source>
        <dbReference type="EMBL" id="SFC00194.1"/>
    </source>
</evidence>
<evidence type="ECO:0000256" key="2">
    <source>
        <dbReference type="ARBA" id="ARBA00022475"/>
    </source>
</evidence>
<keyword evidence="12" id="KW-0175">Coiled coil</keyword>
<dbReference type="InterPro" id="IPR000014">
    <property type="entry name" value="PAS"/>
</dbReference>
<proteinExistence type="inferred from homology"/>
<dbReference type="CDD" id="cd00130">
    <property type="entry name" value="PAS"/>
    <property type="match status" value="1"/>
</dbReference>
<feature type="coiled-coil region" evidence="12">
    <location>
        <begin position="282"/>
        <end position="347"/>
    </location>
</feature>
<evidence type="ECO:0000256" key="1">
    <source>
        <dbReference type="ARBA" id="ARBA00004429"/>
    </source>
</evidence>
<comment type="similarity">
    <text evidence="10">Belongs to the methyl-accepting chemotaxis (MCP) protein family.</text>
</comment>
<dbReference type="EMBL" id="FOLH01000002">
    <property type="protein sequence ID" value="SFC00194.1"/>
    <property type="molecule type" value="Genomic_DNA"/>
</dbReference>
<keyword evidence="17" id="KW-1185">Reference proteome</keyword>
<name>A0A1I1FLI7_9GAMM</name>
<dbReference type="SMART" id="SM00283">
    <property type="entry name" value="MA"/>
    <property type="match status" value="1"/>
</dbReference>
<dbReference type="Gene3D" id="3.30.450.20">
    <property type="entry name" value="PAS domain"/>
    <property type="match status" value="1"/>
</dbReference>
<dbReference type="GO" id="GO:0007165">
    <property type="term" value="P:signal transduction"/>
    <property type="evidence" value="ECO:0007669"/>
    <property type="project" value="UniProtKB-KW"/>
</dbReference>
<dbReference type="SMART" id="SM00086">
    <property type="entry name" value="PAC"/>
    <property type="match status" value="1"/>
</dbReference>
<dbReference type="InterPro" id="IPR035965">
    <property type="entry name" value="PAS-like_dom_sf"/>
</dbReference>
<evidence type="ECO:0000256" key="7">
    <source>
        <dbReference type="ARBA" id="ARBA00022989"/>
    </source>
</evidence>
<gene>
    <name evidence="16" type="ORF">SAMN05660443_1088</name>
</gene>
<feature type="domain" description="PAS" evidence="15">
    <location>
        <begin position="21"/>
        <end position="60"/>
    </location>
</feature>
<dbReference type="InterPro" id="IPR001610">
    <property type="entry name" value="PAC"/>
</dbReference>
<dbReference type="PROSITE" id="PS50111">
    <property type="entry name" value="CHEMOTAXIS_TRANSDUC_2"/>
    <property type="match status" value="1"/>
</dbReference>
<feature type="domain" description="Methyl-accepting transducer" evidence="14">
    <location>
        <begin position="249"/>
        <end position="485"/>
    </location>
</feature>
<dbReference type="AlphaFoldDB" id="A0A1I1FLI7"/>
<sequence>MRINEPVTGAEVRVSDDEQLITITDLRGIITFANDAFVKISGYERKELVGQNHNLIRHPDMPPEAFKDLWDTLGKGRSWKGLVKNRCKNGDHYWVDAYVTPIRRDGKIVEYQSVRIAATQKSISRAEKLYRQWRQGKTPALIKRPGLSLHMKVLLTGSLPALIAAAILAGLGQGWVSGALLVAGLVTTGLLANQLKGLKRLKTAAERINASPVMQFLYTGRQDELGAMDFALRTRSSELRAVVSRLHNNSSYLRRSKSRSDEKLHEAFHYLEEQGGRVTEIRSAMQEQMQSLESVMASTERTAAAASQSQSATREGQERIAEVAEAIASQSEELEVAKKQVASLAASSEQIGTVIDVITNVAEQTNLLALNAAIEAARAGEAGRGFAVVADEVRGLAQRTHESTQQVRTIINQLQEDTQGSVAAIEKGVQASQKTVNLAEDMRTSLEEVLSAVAQINQLAVEVSDMTHQQSALSEQTRRQVGELAELAEKSVTAGEAARHESDKLDNQVANLHLLASNFIDSLNNQRQQ</sequence>
<dbReference type="NCBIfam" id="TIGR00229">
    <property type="entry name" value="sensory_box"/>
    <property type="match status" value="1"/>
</dbReference>